<sequence>MTIASVEIPDKLLDKIDEEIENGLYNSRSELIREGIRSLLRQEKERKEG</sequence>
<dbReference type="AlphaFoldDB" id="A0A1H3B7Y1"/>
<dbReference type="RefSeq" id="WP_079992082.1">
    <property type="nucleotide sequence ID" value="NZ_FNOF01000040.1"/>
</dbReference>
<gene>
    <name evidence="2" type="ORF">SAMN05443574_1402</name>
</gene>
<dbReference type="PANTHER" id="PTHR36215:SF1">
    <property type="entry name" value="BLL4998 PROTEIN"/>
    <property type="match status" value="1"/>
</dbReference>
<accession>A0A1H3B7Y1</accession>
<dbReference type="InterPro" id="IPR002145">
    <property type="entry name" value="CopG"/>
</dbReference>
<reference evidence="2 3" key="1">
    <citation type="submission" date="2016-10" db="EMBL/GenBank/DDBJ databases">
        <authorList>
            <person name="de Groot N.N."/>
        </authorList>
    </citation>
    <scope>NUCLEOTIDE SEQUENCE [LARGE SCALE GENOMIC DNA]</scope>
    <source>
        <strain evidence="2 3">DSM 3756</strain>
    </source>
</reference>
<evidence type="ECO:0000313" key="2">
    <source>
        <dbReference type="EMBL" id="SDX38046.1"/>
    </source>
</evidence>
<evidence type="ECO:0000313" key="3">
    <source>
        <dbReference type="Proteomes" id="UP000182573"/>
    </source>
</evidence>
<organism evidence="2 3">
    <name type="scientific">Haloarcula vallismortis</name>
    <name type="common">Halobacterium vallismortis</name>
    <dbReference type="NCBI Taxonomy" id="28442"/>
    <lineage>
        <taxon>Archaea</taxon>
        <taxon>Methanobacteriati</taxon>
        <taxon>Methanobacteriota</taxon>
        <taxon>Stenosarchaea group</taxon>
        <taxon>Halobacteria</taxon>
        <taxon>Halobacteriales</taxon>
        <taxon>Haloarculaceae</taxon>
        <taxon>Haloarcula</taxon>
    </lineage>
</organism>
<dbReference type="CDD" id="cd22231">
    <property type="entry name" value="RHH_NikR_HicB-like"/>
    <property type="match status" value="1"/>
</dbReference>
<dbReference type="EMBL" id="FNOF01000040">
    <property type="protein sequence ID" value="SDX38046.1"/>
    <property type="molecule type" value="Genomic_DNA"/>
</dbReference>
<dbReference type="InterPro" id="IPR010985">
    <property type="entry name" value="Ribbon_hlx_hlx"/>
</dbReference>
<dbReference type="GO" id="GO:0006355">
    <property type="term" value="P:regulation of DNA-templated transcription"/>
    <property type="evidence" value="ECO:0007669"/>
    <property type="project" value="InterPro"/>
</dbReference>
<evidence type="ECO:0000259" key="1">
    <source>
        <dbReference type="Pfam" id="PF01402"/>
    </source>
</evidence>
<dbReference type="Pfam" id="PF01402">
    <property type="entry name" value="RHH_1"/>
    <property type="match status" value="1"/>
</dbReference>
<proteinExistence type="predicted"/>
<dbReference type="Gene3D" id="1.10.1220.10">
    <property type="entry name" value="Met repressor-like"/>
    <property type="match status" value="1"/>
</dbReference>
<dbReference type="InterPro" id="IPR013321">
    <property type="entry name" value="Arc_rbn_hlx_hlx"/>
</dbReference>
<name>A0A1H3B7Y1_HALVA</name>
<dbReference type="SUPFAM" id="SSF47598">
    <property type="entry name" value="Ribbon-helix-helix"/>
    <property type="match status" value="1"/>
</dbReference>
<feature type="domain" description="Ribbon-helix-helix protein CopG" evidence="1">
    <location>
        <begin position="5"/>
        <end position="43"/>
    </location>
</feature>
<protein>
    <submittedName>
        <fullName evidence="2">Putative addiction module antidote protein, CC2985 family</fullName>
    </submittedName>
</protein>
<dbReference type="PANTHER" id="PTHR36215">
    <property type="entry name" value="BLL4998 PROTEIN"/>
    <property type="match status" value="1"/>
</dbReference>
<dbReference type="Proteomes" id="UP000182573">
    <property type="component" value="Unassembled WGS sequence"/>
</dbReference>